<reference evidence="5" key="1">
    <citation type="submission" date="2020-11" db="EMBL/GenBank/DDBJ databases">
        <authorList>
            <person name="Tran Van P."/>
        </authorList>
    </citation>
    <scope>NUCLEOTIDE SEQUENCE</scope>
</reference>
<dbReference type="EMBL" id="OB686975">
    <property type="protein sequence ID" value="CAD7237345.1"/>
    <property type="molecule type" value="Genomic_DNA"/>
</dbReference>
<evidence type="ECO:0000256" key="2">
    <source>
        <dbReference type="ARBA" id="ARBA00022692"/>
    </source>
</evidence>
<dbReference type="InterPro" id="IPR007792">
    <property type="entry name" value="T4SS_VirB3/TrbD/AvhB"/>
</dbReference>
<evidence type="ECO:0000256" key="3">
    <source>
        <dbReference type="ARBA" id="ARBA00022989"/>
    </source>
</evidence>
<evidence type="ECO:0000313" key="5">
    <source>
        <dbReference type="EMBL" id="CAD7237345.1"/>
    </source>
</evidence>
<dbReference type="Pfam" id="PF04956">
    <property type="entry name" value="TrbC"/>
    <property type="match status" value="1"/>
</dbReference>
<proteinExistence type="predicted"/>
<dbReference type="AlphaFoldDB" id="A0A7R8WSH3"/>
<protein>
    <submittedName>
        <fullName evidence="5">Uncharacterized protein</fullName>
    </submittedName>
</protein>
<dbReference type="GO" id="GO:0016020">
    <property type="term" value="C:membrane"/>
    <property type="evidence" value="ECO:0007669"/>
    <property type="project" value="UniProtKB-SubCell"/>
</dbReference>
<gene>
    <name evidence="5" type="ORF">CTOB1V02_LOCUS15160</name>
</gene>
<name>A0A7R8WSH3_9CRUS</name>
<keyword evidence="4" id="KW-0472">Membrane</keyword>
<sequence>MAHSTLKAPTTSTLPWEKSLQIIATSLTGPVAQSLGLIGLFVAGGMLIFGGELADWARRVCWVILAFCVMVMASDFITVVFPSMADEFRPALIRRSMVRPRTLLGAERSMMAIVLMLTVSLAMPPKPIWMYISAGVVLVGGTIICRQLAKVDPMLSKVFGRWAQKKTYYTPVRSPWAPMWRRPKSSR</sequence>
<accession>A0A7R8WSH3</accession>
<dbReference type="Pfam" id="PF05101">
    <property type="entry name" value="VirB3"/>
    <property type="match status" value="1"/>
</dbReference>
<keyword evidence="2" id="KW-0812">Transmembrane</keyword>
<dbReference type="OrthoDB" id="10659734at2759"/>
<comment type="subcellular location">
    <subcellularLocation>
        <location evidence="1">Membrane</location>
    </subcellularLocation>
</comment>
<evidence type="ECO:0000256" key="4">
    <source>
        <dbReference type="ARBA" id="ARBA00023136"/>
    </source>
</evidence>
<organism evidence="5">
    <name type="scientific">Cyprideis torosa</name>
    <dbReference type="NCBI Taxonomy" id="163714"/>
    <lineage>
        <taxon>Eukaryota</taxon>
        <taxon>Metazoa</taxon>
        <taxon>Ecdysozoa</taxon>
        <taxon>Arthropoda</taxon>
        <taxon>Crustacea</taxon>
        <taxon>Oligostraca</taxon>
        <taxon>Ostracoda</taxon>
        <taxon>Podocopa</taxon>
        <taxon>Podocopida</taxon>
        <taxon>Cytherocopina</taxon>
        <taxon>Cytheroidea</taxon>
        <taxon>Cytherideidae</taxon>
        <taxon>Cyprideis</taxon>
    </lineage>
</organism>
<keyword evidence="3" id="KW-1133">Transmembrane helix</keyword>
<dbReference type="InterPro" id="IPR007039">
    <property type="entry name" value="TrbC/VirB2"/>
</dbReference>
<evidence type="ECO:0000256" key="1">
    <source>
        <dbReference type="ARBA" id="ARBA00004370"/>
    </source>
</evidence>